<feature type="binding site" evidence="3">
    <location>
        <begin position="332"/>
        <end position="334"/>
    </location>
    <ligand>
        <name>GTP</name>
        <dbReference type="ChEBI" id="CHEBI:37565"/>
    </ligand>
</feature>
<organism evidence="6 7">
    <name type="scientific">Geomonas oryzisoli</name>
    <dbReference type="NCBI Taxonomy" id="2847992"/>
    <lineage>
        <taxon>Bacteria</taxon>
        <taxon>Pseudomonadati</taxon>
        <taxon>Thermodesulfobacteriota</taxon>
        <taxon>Desulfuromonadia</taxon>
        <taxon>Geobacterales</taxon>
        <taxon>Geobacteraceae</taxon>
        <taxon>Geomonas</taxon>
    </lineage>
</organism>
<dbReference type="InterPro" id="IPR018220">
    <property type="entry name" value="Adenylosuccin_syn_GTP-bd"/>
</dbReference>
<feature type="binding site" evidence="3">
    <location>
        <begin position="300"/>
        <end position="306"/>
    </location>
    <ligand>
        <name>substrate</name>
    </ligand>
</feature>
<comment type="catalytic activity">
    <reaction evidence="3 5">
        <text>IMP + L-aspartate + GTP = N(6)-(1,2-dicarboxyethyl)-AMP + GDP + phosphate + 2 H(+)</text>
        <dbReference type="Rhea" id="RHEA:15753"/>
        <dbReference type="ChEBI" id="CHEBI:15378"/>
        <dbReference type="ChEBI" id="CHEBI:29991"/>
        <dbReference type="ChEBI" id="CHEBI:37565"/>
        <dbReference type="ChEBI" id="CHEBI:43474"/>
        <dbReference type="ChEBI" id="CHEBI:57567"/>
        <dbReference type="ChEBI" id="CHEBI:58053"/>
        <dbReference type="ChEBI" id="CHEBI:58189"/>
        <dbReference type="EC" id="6.3.4.4"/>
    </reaction>
</comment>
<comment type="similarity">
    <text evidence="3 5">Belongs to the adenylosuccinate synthetase family.</text>
</comment>
<dbReference type="PANTHER" id="PTHR11846:SF0">
    <property type="entry name" value="ADENYLOSUCCINATE SYNTHETASE"/>
    <property type="match status" value="1"/>
</dbReference>
<feature type="active site" description="Proton acceptor" evidence="3">
    <location>
        <position position="13"/>
    </location>
</feature>
<evidence type="ECO:0000313" key="6">
    <source>
        <dbReference type="EMBL" id="QWV93990.1"/>
    </source>
</evidence>
<feature type="binding site" evidence="3">
    <location>
        <position position="40"/>
    </location>
    <ligand>
        <name>Mg(2+)</name>
        <dbReference type="ChEBI" id="CHEBI:18420"/>
    </ligand>
</feature>
<evidence type="ECO:0000256" key="3">
    <source>
        <dbReference type="HAMAP-Rule" id="MF_00011"/>
    </source>
</evidence>
<keyword evidence="3" id="KW-0963">Cytoplasm</keyword>
<keyword evidence="2 3" id="KW-0342">GTP-binding</keyword>
<feature type="binding site" evidence="3">
    <location>
        <position position="306"/>
    </location>
    <ligand>
        <name>GTP</name>
        <dbReference type="ChEBI" id="CHEBI:37565"/>
    </ligand>
</feature>
<comment type="pathway">
    <text evidence="3 5">Purine metabolism; AMP biosynthesis via de novo pathway; AMP from IMP: step 1/2.</text>
</comment>
<dbReference type="HAMAP" id="MF_00011">
    <property type="entry name" value="Adenylosucc_synth"/>
    <property type="match status" value="1"/>
</dbReference>
<feature type="binding site" evidence="3">
    <location>
        <position position="144"/>
    </location>
    <ligand>
        <name>IMP</name>
        <dbReference type="ChEBI" id="CHEBI:58053"/>
        <note>ligand shared between dimeric partners</note>
    </ligand>
</feature>
<dbReference type="CDD" id="cd03108">
    <property type="entry name" value="AdSS"/>
    <property type="match status" value="1"/>
</dbReference>
<dbReference type="Proteomes" id="UP000683557">
    <property type="component" value="Chromosome"/>
</dbReference>
<feature type="binding site" description="in other chain" evidence="3">
    <location>
        <position position="225"/>
    </location>
    <ligand>
        <name>IMP</name>
        <dbReference type="ChEBI" id="CHEBI:58053"/>
        <note>ligand shared between dimeric partners</note>
    </ligand>
</feature>
<evidence type="ECO:0000256" key="2">
    <source>
        <dbReference type="ARBA" id="ARBA00023134"/>
    </source>
</evidence>
<comment type="function">
    <text evidence="3">Plays an important role in the de novo pathway of purine nucleotide biosynthesis. Catalyzes the first committed step in the biosynthesis of AMP from IMP.</text>
</comment>
<dbReference type="InterPro" id="IPR033128">
    <property type="entry name" value="Adenylosuccin_syn_Lys_AS"/>
</dbReference>
<sequence>MANVVVIGAQWGDEGKGKVVDIYTEYADDVVRYQGGNNAGHTLVVGDEKVILHLIPSGILHEGKRCVIGNGVVLDPEVFIMEITRLKNNGYLKDDGMLLLSEALHIIMPYHKRIDIARERNSGAKKIGTTGRGIGPAYEDKIGRRGIRLMDLLDEKAFTRKVKEVLDEKNLILTQLLGDQPFTFEEIYNEYMGYAEVLRKYAADTSLLLHKDIKAGKSLLFEGAQGTLLDVDHGTYPYVTSSSTCSGGACTGSGVSPREIHEVIGISKAYATRVGSGPFPTELLDDTGEALRQAGREFGSTTGRPRRCGWFDALVARYAVRVNGLSGIAITKLDVLTGLDTIKVCTGYKYNDQVLDEIPASLEVMEQCTPIYEELPGWAEDITGAKSVAELPKNAQDYVKRVEALSGAPVVLVSVGPRRDETIVLRNPFERG</sequence>
<keyword evidence="7" id="KW-1185">Reference proteome</keyword>
<feature type="active site" description="Proton donor" evidence="3">
    <location>
        <position position="41"/>
    </location>
</feature>
<dbReference type="PROSITE" id="PS00513">
    <property type="entry name" value="ADENYLOSUCCIN_SYN_2"/>
    <property type="match status" value="1"/>
</dbReference>
<evidence type="ECO:0000256" key="1">
    <source>
        <dbReference type="ARBA" id="ARBA00011738"/>
    </source>
</evidence>
<reference evidence="6 7" key="1">
    <citation type="submission" date="2021-06" db="EMBL/GenBank/DDBJ databases">
        <title>Gemonas diversity in paddy soil.</title>
        <authorList>
            <person name="Liu G."/>
        </authorList>
    </citation>
    <scope>NUCLEOTIDE SEQUENCE [LARGE SCALE GENOMIC DNA]</scope>
    <source>
        <strain evidence="6 7">RG10</strain>
    </source>
</reference>
<feature type="active site" evidence="4">
    <location>
        <position position="141"/>
    </location>
</feature>
<dbReference type="SMART" id="SM00788">
    <property type="entry name" value="Adenylsucc_synt"/>
    <property type="match status" value="1"/>
</dbReference>
<keyword evidence="3 5" id="KW-0547">Nucleotide-binding</keyword>
<feature type="binding site" evidence="3">
    <location>
        <begin position="12"/>
        <end position="18"/>
    </location>
    <ligand>
        <name>GTP</name>
        <dbReference type="ChEBI" id="CHEBI:37565"/>
    </ligand>
</feature>
<feature type="binding site" description="in other chain" evidence="3">
    <location>
        <begin position="13"/>
        <end position="16"/>
    </location>
    <ligand>
        <name>IMP</name>
        <dbReference type="ChEBI" id="CHEBI:58053"/>
        <note>ligand shared between dimeric partners</note>
    </ligand>
</feature>
<proteinExistence type="inferred from homology"/>
<accession>A0ABX8JEP9</accession>
<keyword evidence="3 5" id="KW-0658">Purine biosynthesis</keyword>
<dbReference type="EMBL" id="CP076723">
    <property type="protein sequence ID" value="QWV93990.1"/>
    <property type="molecule type" value="Genomic_DNA"/>
</dbReference>
<feature type="binding site" evidence="3">
    <location>
        <position position="13"/>
    </location>
    <ligand>
        <name>Mg(2+)</name>
        <dbReference type="ChEBI" id="CHEBI:18420"/>
    </ligand>
</feature>
<feature type="binding site" description="in other chain" evidence="3">
    <location>
        <position position="130"/>
    </location>
    <ligand>
        <name>IMP</name>
        <dbReference type="ChEBI" id="CHEBI:58053"/>
        <note>ligand shared between dimeric partners</note>
    </ligand>
</feature>
<dbReference type="EC" id="6.3.4.4" evidence="3 5"/>
<evidence type="ECO:0000256" key="5">
    <source>
        <dbReference type="RuleBase" id="RU000520"/>
    </source>
</evidence>
<comment type="cofactor">
    <cofactor evidence="3">
        <name>Mg(2+)</name>
        <dbReference type="ChEBI" id="CHEBI:18420"/>
    </cofactor>
    <text evidence="3">Binds 1 Mg(2+) ion per subunit.</text>
</comment>
<keyword evidence="3 5" id="KW-0460">Magnesium</keyword>
<feature type="binding site" evidence="3">
    <location>
        <begin position="414"/>
        <end position="416"/>
    </location>
    <ligand>
        <name>GTP</name>
        <dbReference type="ChEBI" id="CHEBI:37565"/>
    </ligand>
</feature>
<name>A0ABX8JEP9_9BACT</name>
<feature type="binding site" description="in other chain" evidence="3">
    <location>
        <position position="304"/>
    </location>
    <ligand>
        <name>IMP</name>
        <dbReference type="ChEBI" id="CHEBI:58053"/>
        <note>ligand shared between dimeric partners</note>
    </ligand>
</feature>
<feature type="binding site" description="in other chain" evidence="3">
    <location>
        <begin position="38"/>
        <end position="41"/>
    </location>
    <ligand>
        <name>IMP</name>
        <dbReference type="ChEBI" id="CHEBI:58053"/>
        <note>ligand shared between dimeric partners</note>
    </ligand>
</feature>
<dbReference type="PANTHER" id="PTHR11846">
    <property type="entry name" value="ADENYLOSUCCINATE SYNTHETASE"/>
    <property type="match status" value="1"/>
</dbReference>
<dbReference type="NCBIfam" id="TIGR00184">
    <property type="entry name" value="purA"/>
    <property type="match status" value="1"/>
</dbReference>
<protein>
    <recommendedName>
        <fullName evidence="3 5">Adenylosuccinate synthetase</fullName>
        <shortName evidence="3">AMPSase</shortName>
        <shortName evidence="3">AdSS</shortName>
        <ecNumber evidence="3 5">6.3.4.4</ecNumber>
    </recommendedName>
    <alternativeName>
        <fullName evidence="3">IMP--aspartate ligase</fullName>
    </alternativeName>
</protein>
<feature type="binding site" description="in other chain" evidence="3">
    <location>
        <position position="240"/>
    </location>
    <ligand>
        <name>IMP</name>
        <dbReference type="ChEBI" id="CHEBI:58053"/>
        <note>ligand shared between dimeric partners</note>
    </ligand>
</feature>
<dbReference type="Pfam" id="PF00709">
    <property type="entry name" value="Adenylsucc_synt"/>
    <property type="match status" value="1"/>
</dbReference>
<keyword evidence="3 5" id="KW-0436">Ligase</keyword>
<comment type="subunit">
    <text evidence="1 3">Homodimer.</text>
</comment>
<gene>
    <name evidence="3" type="primary">purA</name>
    <name evidence="6" type="ORF">KP004_02030</name>
</gene>
<feature type="binding site" evidence="3">
    <location>
        <begin position="40"/>
        <end position="42"/>
    </location>
    <ligand>
        <name>GTP</name>
        <dbReference type="ChEBI" id="CHEBI:37565"/>
    </ligand>
</feature>
<dbReference type="RefSeq" id="WP_216800724.1">
    <property type="nucleotide sequence ID" value="NZ_CP076723.1"/>
</dbReference>
<evidence type="ECO:0000256" key="4">
    <source>
        <dbReference type="PROSITE-ProRule" id="PRU10134"/>
    </source>
</evidence>
<dbReference type="PROSITE" id="PS01266">
    <property type="entry name" value="ADENYLOSUCCIN_SYN_1"/>
    <property type="match status" value="1"/>
</dbReference>
<dbReference type="NCBIfam" id="NF002223">
    <property type="entry name" value="PRK01117.1"/>
    <property type="match status" value="1"/>
</dbReference>
<keyword evidence="3 5" id="KW-0479">Metal-binding</keyword>
<comment type="subcellular location">
    <subcellularLocation>
        <location evidence="3">Cytoplasm</location>
    </subcellularLocation>
</comment>
<dbReference type="GO" id="GO:0004019">
    <property type="term" value="F:adenylosuccinate synthase activity"/>
    <property type="evidence" value="ECO:0007669"/>
    <property type="project" value="UniProtKB-EC"/>
</dbReference>
<dbReference type="InterPro" id="IPR001114">
    <property type="entry name" value="Adenylosuccinate_synthetase"/>
</dbReference>
<evidence type="ECO:0000313" key="7">
    <source>
        <dbReference type="Proteomes" id="UP000683557"/>
    </source>
</evidence>